<dbReference type="Proteomes" id="UP000198406">
    <property type="component" value="Unassembled WGS sequence"/>
</dbReference>
<protein>
    <submittedName>
        <fullName evidence="1">Uncharacterized protein</fullName>
    </submittedName>
</protein>
<evidence type="ECO:0000313" key="1">
    <source>
        <dbReference type="EMBL" id="GAX15547.1"/>
    </source>
</evidence>
<dbReference type="OrthoDB" id="48917at2759"/>
<organism evidence="1 2">
    <name type="scientific">Fistulifera solaris</name>
    <name type="common">Oleaginous diatom</name>
    <dbReference type="NCBI Taxonomy" id="1519565"/>
    <lineage>
        <taxon>Eukaryota</taxon>
        <taxon>Sar</taxon>
        <taxon>Stramenopiles</taxon>
        <taxon>Ochrophyta</taxon>
        <taxon>Bacillariophyta</taxon>
        <taxon>Bacillariophyceae</taxon>
        <taxon>Bacillariophycidae</taxon>
        <taxon>Naviculales</taxon>
        <taxon>Naviculaceae</taxon>
        <taxon>Fistulifera</taxon>
    </lineage>
</organism>
<keyword evidence="2" id="KW-1185">Reference proteome</keyword>
<dbReference type="InParanoid" id="A0A1Z5JNF8"/>
<gene>
    <name evidence="1" type="ORF">FisN_6Hh155</name>
</gene>
<reference evidence="1 2" key="1">
    <citation type="journal article" date="2015" name="Plant Cell">
        <title>Oil accumulation by the oleaginous diatom Fistulifera solaris as revealed by the genome and transcriptome.</title>
        <authorList>
            <person name="Tanaka T."/>
            <person name="Maeda Y."/>
            <person name="Veluchamy A."/>
            <person name="Tanaka M."/>
            <person name="Abida H."/>
            <person name="Marechal E."/>
            <person name="Bowler C."/>
            <person name="Muto M."/>
            <person name="Sunaga Y."/>
            <person name="Tanaka M."/>
            <person name="Yoshino T."/>
            <person name="Taniguchi T."/>
            <person name="Fukuda Y."/>
            <person name="Nemoto M."/>
            <person name="Matsumoto M."/>
            <person name="Wong P.S."/>
            <person name="Aburatani S."/>
            <person name="Fujibuchi W."/>
        </authorList>
    </citation>
    <scope>NUCLEOTIDE SEQUENCE [LARGE SCALE GENOMIC DNA]</scope>
    <source>
        <strain evidence="1 2">JPCC DA0580</strain>
    </source>
</reference>
<comment type="caution">
    <text evidence="1">The sequence shown here is derived from an EMBL/GenBank/DDBJ whole genome shotgun (WGS) entry which is preliminary data.</text>
</comment>
<evidence type="ECO:0000313" key="2">
    <source>
        <dbReference type="Proteomes" id="UP000198406"/>
    </source>
</evidence>
<dbReference type="EMBL" id="BDSP01000094">
    <property type="protein sequence ID" value="GAX15547.1"/>
    <property type="molecule type" value="Genomic_DNA"/>
</dbReference>
<dbReference type="AlphaFoldDB" id="A0A1Z5JNF8"/>
<sequence>MMVLEQPLRSVVNAFVPPRPLLAASSPVWAATLPCLMESHVPLNCVAERVSTLCISEGMNTAGSVPHVLVAATIAVPILAIAKFMYSSYIIPEAAKQLESETKELAPKLWREMKDELEDGEILEQRPDLMEQLFTKIQPYLLKEIAEQMQEESEAEEPEPPQT</sequence>
<accession>A0A1Z5JNF8</accession>
<name>A0A1Z5JNF8_FISSO</name>
<proteinExistence type="predicted"/>